<protein>
    <submittedName>
        <fullName evidence="9">Protein SYS1</fullName>
    </submittedName>
</protein>
<keyword evidence="4" id="KW-0812">Transmembrane</keyword>
<dbReference type="ExpressionAtlas" id="A0A1D6NL91">
    <property type="expression patterns" value="baseline and differential"/>
</dbReference>
<evidence type="ECO:0000256" key="7">
    <source>
        <dbReference type="ARBA" id="ARBA00023034"/>
    </source>
</evidence>
<keyword evidence="6" id="KW-1133">Transmembrane helix</keyword>
<evidence type="ECO:0000256" key="2">
    <source>
        <dbReference type="ARBA" id="ARBA00008160"/>
    </source>
</evidence>
<evidence type="ECO:0000256" key="1">
    <source>
        <dbReference type="ARBA" id="ARBA00004653"/>
    </source>
</evidence>
<name>A0A1D6NL91_MAIZE</name>
<dbReference type="STRING" id="4577.A0A1D6NL91"/>
<comment type="similarity">
    <text evidence="2">Belongs to the SYS1 family.</text>
</comment>
<comment type="subcellular location">
    <subcellularLocation>
        <location evidence="1">Golgi apparatus membrane</location>
        <topology evidence="1">Multi-pass membrane protein</topology>
    </subcellularLocation>
</comment>
<proteinExistence type="inferred from homology"/>
<keyword evidence="8" id="KW-0472">Membrane</keyword>
<gene>
    <name evidence="9" type="ORF">ZEAMMB73_Zm00001d044367</name>
</gene>
<dbReference type="AlphaFoldDB" id="A0A1D6NL91"/>
<evidence type="ECO:0000256" key="4">
    <source>
        <dbReference type="ARBA" id="ARBA00022692"/>
    </source>
</evidence>
<dbReference type="InterPro" id="IPR019185">
    <property type="entry name" value="Integral_membrane_SYS1-rel"/>
</dbReference>
<evidence type="ECO:0000256" key="6">
    <source>
        <dbReference type="ARBA" id="ARBA00022989"/>
    </source>
</evidence>
<dbReference type="GO" id="GO:0015031">
    <property type="term" value="P:protein transport"/>
    <property type="evidence" value="ECO:0007669"/>
    <property type="project" value="UniProtKB-KW"/>
</dbReference>
<sequence length="326" mass="36447">MFYGAMVWDPWLIVSQIVCLQCLYYLSLGVAMALLVGTRVPRLTLLYFFDFATLTPRTPTGWCAIASFILAAVAGAGFMLYVIERAKKCLDFAATLYIIHLFICIVYGGWPASITWWVVNITGLAIMALLGEYLCIRRELKEIPISRLRASYKASMAKTIGDLAGRGGKKWEQLWVPGLDSDKLSVSGFGFYIDHCSTEAYATWDQLLYLNLEAIVCQSEQMLSCIITGSSPSGSETVYAYKTNLIFDLVECPSVFLPIIIVNIVKKCDTEMRVVSISTQLSIGENNNVRADLVDRIHEGIHIHQISPKFLSTPAINFNMVFNLTW</sequence>
<accession>A0A1D6NL91</accession>
<organism evidence="9">
    <name type="scientific">Zea mays</name>
    <name type="common">Maize</name>
    <dbReference type="NCBI Taxonomy" id="4577"/>
    <lineage>
        <taxon>Eukaryota</taxon>
        <taxon>Viridiplantae</taxon>
        <taxon>Streptophyta</taxon>
        <taxon>Embryophyta</taxon>
        <taxon>Tracheophyta</taxon>
        <taxon>Spermatophyta</taxon>
        <taxon>Magnoliopsida</taxon>
        <taxon>Liliopsida</taxon>
        <taxon>Poales</taxon>
        <taxon>Poaceae</taxon>
        <taxon>PACMAD clade</taxon>
        <taxon>Panicoideae</taxon>
        <taxon>Andropogonodae</taxon>
        <taxon>Andropogoneae</taxon>
        <taxon>Tripsacinae</taxon>
        <taxon>Zea</taxon>
    </lineage>
</organism>
<reference evidence="9" key="1">
    <citation type="submission" date="2015-12" db="EMBL/GenBank/DDBJ databases">
        <title>Update maize B73 reference genome by single molecule sequencing technologies.</title>
        <authorList>
            <consortium name="Maize Genome Sequencing Project"/>
            <person name="Ware D."/>
        </authorList>
    </citation>
    <scope>NUCLEOTIDE SEQUENCE [LARGE SCALE GENOMIC DNA]</scope>
    <source>
        <tissue evidence="9">Seedling</tissue>
    </source>
</reference>
<keyword evidence="7" id="KW-0333">Golgi apparatus</keyword>
<dbReference type="IntAct" id="A0A1D6NL91">
    <property type="interactions" value="1"/>
</dbReference>
<dbReference type="PANTHER" id="PTHR12952">
    <property type="entry name" value="SYS1"/>
    <property type="match status" value="1"/>
</dbReference>
<dbReference type="PANTHER" id="PTHR12952:SF0">
    <property type="entry name" value="PROTEIN SYS1 HOMOLOG"/>
    <property type="match status" value="1"/>
</dbReference>
<evidence type="ECO:0000256" key="3">
    <source>
        <dbReference type="ARBA" id="ARBA00022448"/>
    </source>
</evidence>
<evidence type="ECO:0000313" key="9">
    <source>
        <dbReference type="EMBL" id="ONM40993.1"/>
    </source>
</evidence>
<dbReference type="eggNOG" id="KOG4697">
    <property type="taxonomic scope" value="Eukaryota"/>
</dbReference>
<dbReference type="EMBL" id="CM007649">
    <property type="protein sequence ID" value="ONM40993.1"/>
    <property type="molecule type" value="Genomic_DNA"/>
</dbReference>
<keyword evidence="5" id="KW-0653">Protein transport</keyword>
<evidence type="ECO:0000256" key="5">
    <source>
        <dbReference type="ARBA" id="ARBA00022927"/>
    </source>
</evidence>
<dbReference type="GO" id="GO:0000139">
    <property type="term" value="C:Golgi membrane"/>
    <property type="evidence" value="ECO:0007669"/>
    <property type="project" value="UniProtKB-SubCell"/>
</dbReference>
<evidence type="ECO:0000256" key="8">
    <source>
        <dbReference type="ARBA" id="ARBA00023136"/>
    </source>
</evidence>
<keyword evidence="3" id="KW-0813">Transport</keyword>
<dbReference type="Pfam" id="PF09801">
    <property type="entry name" value="SYS1"/>
    <property type="match status" value="1"/>
</dbReference>
<dbReference type="InParanoid" id="A0A1D6NL91"/>